<dbReference type="GO" id="GO:0005507">
    <property type="term" value="F:copper ion binding"/>
    <property type="evidence" value="ECO:0007669"/>
    <property type="project" value="InterPro"/>
</dbReference>
<dbReference type="InterPro" id="IPR045087">
    <property type="entry name" value="Cu-oxidase_fam"/>
</dbReference>
<keyword evidence="6" id="KW-0325">Glycoprotein</keyword>
<dbReference type="InterPro" id="IPR008972">
    <property type="entry name" value="Cupredoxin"/>
</dbReference>
<evidence type="ECO:0000256" key="3">
    <source>
        <dbReference type="ARBA" id="ARBA00023002"/>
    </source>
</evidence>
<keyword evidence="4" id="KW-0186">Copper</keyword>
<dbReference type="PANTHER" id="PTHR11709:SF511">
    <property type="entry name" value="LACCASE"/>
    <property type="match status" value="1"/>
</dbReference>
<dbReference type="Pfam" id="PF07732">
    <property type="entry name" value="Cu-oxidase_3"/>
    <property type="match status" value="1"/>
</dbReference>
<dbReference type="InterPro" id="IPR001117">
    <property type="entry name" value="Cu-oxidase_2nd"/>
</dbReference>
<evidence type="ECO:0000256" key="1">
    <source>
        <dbReference type="ARBA" id="ARBA00010609"/>
    </source>
</evidence>
<feature type="signal peptide" evidence="7">
    <location>
        <begin position="1"/>
        <end position="21"/>
    </location>
</feature>
<evidence type="ECO:0000256" key="7">
    <source>
        <dbReference type="SAM" id="SignalP"/>
    </source>
</evidence>
<feature type="domain" description="Plastocyanin-like" evidence="8">
    <location>
        <begin position="162"/>
        <end position="313"/>
    </location>
</feature>
<feature type="domain" description="Plastocyanin-like" evidence="10">
    <location>
        <begin position="33"/>
        <end position="150"/>
    </location>
</feature>
<dbReference type="AlphaFoldDB" id="A0A9Q5I4W8"/>
<feature type="domain" description="Plastocyanin-like" evidence="9">
    <location>
        <begin position="375"/>
        <end position="495"/>
    </location>
</feature>
<gene>
    <name evidence="11" type="ORF">A7U60_g888</name>
</gene>
<accession>A0A9Q5I4W8</accession>
<evidence type="ECO:0000259" key="10">
    <source>
        <dbReference type="Pfam" id="PF07732"/>
    </source>
</evidence>
<dbReference type="InterPro" id="IPR011707">
    <property type="entry name" value="Cu-oxidase-like_N"/>
</dbReference>
<evidence type="ECO:0000313" key="11">
    <source>
        <dbReference type="EMBL" id="OCB91838.1"/>
    </source>
</evidence>
<evidence type="ECO:0000313" key="12">
    <source>
        <dbReference type="Proteomes" id="UP000757232"/>
    </source>
</evidence>
<feature type="chain" id="PRO_5040180889" evidence="7">
    <location>
        <begin position="22"/>
        <end position="524"/>
    </location>
</feature>
<keyword evidence="2" id="KW-0479">Metal-binding</keyword>
<keyword evidence="3" id="KW-0560">Oxidoreductase</keyword>
<keyword evidence="7" id="KW-0732">Signal</keyword>
<dbReference type="PROSITE" id="PS00080">
    <property type="entry name" value="MULTICOPPER_OXIDASE2"/>
    <property type="match status" value="1"/>
</dbReference>
<name>A0A9Q5I4W8_SANBA</name>
<dbReference type="CDD" id="cd13856">
    <property type="entry name" value="CuRO_1_Tv-LCC_like"/>
    <property type="match status" value="1"/>
</dbReference>
<dbReference type="InterPro" id="IPR011706">
    <property type="entry name" value="Cu-oxidase_C"/>
</dbReference>
<dbReference type="Pfam" id="PF07731">
    <property type="entry name" value="Cu-oxidase_2"/>
    <property type="match status" value="1"/>
</dbReference>
<proteinExistence type="inferred from homology"/>
<evidence type="ECO:0000256" key="5">
    <source>
        <dbReference type="ARBA" id="ARBA00023157"/>
    </source>
</evidence>
<dbReference type="FunFam" id="2.60.40.420:FF:000045">
    <property type="entry name" value="Laccase 2"/>
    <property type="match status" value="1"/>
</dbReference>
<dbReference type="Gene3D" id="2.60.40.420">
    <property type="entry name" value="Cupredoxins - blue copper proteins"/>
    <property type="match status" value="3"/>
</dbReference>
<dbReference type="EMBL" id="LNZH02000059">
    <property type="protein sequence ID" value="OCB91838.1"/>
    <property type="molecule type" value="Genomic_DNA"/>
</dbReference>
<reference evidence="11" key="1">
    <citation type="submission" date="2016-06" db="EMBL/GenBank/DDBJ databases">
        <title>Draft Genome sequence of the fungus Inonotus baumii.</title>
        <authorList>
            <person name="Zhu H."/>
            <person name="Lin W."/>
        </authorList>
    </citation>
    <scope>NUCLEOTIDE SEQUENCE</scope>
    <source>
        <strain evidence="11">821</strain>
    </source>
</reference>
<evidence type="ECO:0000256" key="6">
    <source>
        <dbReference type="ARBA" id="ARBA00023180"/>
    </source>
</evidence>
<organism evidence="11 12">
    <name type="scientific">Sanghuangporus baumii</name>
    <name type="common">Phellinus baumii</name>
    <dbReference type="NCBI Taxonomy" id="108892"/>
    <lineage>
        <taxon>Eukaryota</taxon>
        <taxon>Fungi</taxon>
        <taxon>Dikarya</taxon>
        <taxon>Basidiomycota</taxon>
        <taxon>Agaricomycotina</taxon>
        <taxon>Agaricomycetes</taxon>
        <taxon>Hymenochaetales</taxon>
        <taxon>Hymenochaetaceae</taxon>
        <taxon>Sanghuangporus</taxon>
    </lineage>
</organism>
<dbReference type="GO" id="GO:0016491">
    <property type="term" value="F:oxidoreductase activity"/>
    <property type="evidence" value="ECO:0007669"/>
    <property type="project" value="UniProtKB-KW"/>
</dbReference>
<protein>
    <submittedName>
        <fullName evidence="11">Laccase</fullName>
    </submittedName>
</protein>
<dbReference type="PROSITE" id="PS00079">
    <property type="entry name" value="MULTICOPPER_OXIDASE1"/>
    <property type="match status" value="2"/>
</dbReference>
<evidence type="ECO:0000259" key="8">
    <source>
        <dbReference type="Pfam" id="PF00394"/>
    </source>
</evidence>
<comment type="similarity">
    <text evidence="1">Belongs to the multicopper oxidase family.</text>
</comment>
<dbReference type="SUPFAM" id="SSF49503">
    <property type="entry name" value="Cupredoxins"/>
    <property type="match status" value="3"/>
</dbReference>
<evidence type="ECO:0000256" key="2">
    <source>
        <dbReference type="ARBA" id="ARBA00022723"/>
    </source>
</evidence>
<dbReference type="PANTHER" id="PTHR11709">
    <property type="entry name" value="MULTI-COPPER OXIDASE"/>
    <property type="match status" value="1"/>
</dbReference>
<sequence length="524" mass="56098">MLNALALHSFLLLSLAHLSRSAVVSRDLTIVNADLSPDGLTRSAVVADGQFPGPLISANMGDNLQINVIDNLTDASMHRATSIHWHGLLQKGTAEMDGPAFVSQCPIIPGNSFLYNFSAPGQSGTYWYHSHLSSQYCDGLRGPLVLYDPNDPHADLYDVDDESTVITIGDWYRNPSPTLFPNTGNVDPVPDTTTFNGLGRNANGDGTEPLAVVSVTQGSRYRFRLVSTSCFPSYTFSIDGHSLTVIEADGIETEPVTADSLEIYAGQRYSVVVNADQSVANYFANYWIRANPSSGTTGFTNGTNSAILRYDGAPDADPATIQNLEASILNEADLHPIVSPGAPGEPEIGGVDFALDLQIGIDLTTGEHPVNGVVYRSPSVPVLLQILSGTTDPVDLLPAGSVYELPGNSSIELSLPGGFPHPIHLHGHSFDVVRVAGSTEYNYANPVRRDVVNIGAATDNVTIRFVTDNAGPWIMHCHIDWHLEAGLAVVFAEDTGNIASENSVDADWEALCPEYEANNPDADL</sequence>
<dbReference type="InterPro" id="IPR002355">
    <property type="entry name" value="Cu_oxidase_Cu_BS"/>
</dbReference>
<evidence type="ECO:0000256" key="4">
    <source>
        <dbReference type="ARBA" id="ARBA00023008"/>
    </source>
</evidence>
<evidence type="ECO:0000259" key="9">
    <source>
        <dbReference type="Pfam" id="PF07731"/>
    </source>
</evidence>
<dbReference type="OrthoDB" id="2121828at2759"/>
<dbReference type="Pfam" id="PF00394">
    <property type="entry name" value="Cu-oxidase"/>
    <property type="match status" value="1"/>
</dbReference>
<dbReference type="CDD" id="cd13903">
    <property type="entry name" value="CuRO_3_Tv-LCC_like"/>
    <property type="match status" value="1"/>
</dbReference>
<keyword evidence="12" id="KW-1185">Reference proteome</keyword>
<keyword evidence="5" id="KW-1015">Disulfide bond</keyword>
<comment type="caution">
    <text evidence="11">The sequence shown here is derived from an EMBL/GenBank/DDBJ whole genome shotgun (WGS) entry which is preliminary data.</text>
</comment>
<dbReference type="InterPro" id="IPR033138">
    <property type="entry name" value="Cu_oxidase_CS"/>
</dbReference>
<dbReference type="Proteomes" id="UP000757232">
    <property type="component" value="Unassembled WGS sequence"/>
</dbReference>